<dbReference type="AlphaFoldDB" id="A0A8X6RLA2"/>
<evidence type="ECO:0000256" key="1">
    <source>
        <dbReference type="SAM" id="MobiDB-lite"/>
    </source>
</evidence>
<gene>
    <name evidence="2" type="ORF">TNCV_243921</name>
</gene>
<name>A0A8X6RLA2_TRICX</name>
<keyword evidence="3" id="KW-1185">Reference proteome</keyword>
<organism evidence="2 3">
    <name type="scientific">Trichonephila clavipes</name>
    <name type="common">Golden silk orbweaver</name>
    <name type="synonym">Nephila clavipes</name>
    <dbReference type="NCBI Taxonomy" id="2585209"/>
    <lineage>
        <taxon>Eukaryota</taxon>
        <taxon>Metazoa</taxon>
        <taxon>Ecdysozoa</taxon>
        <taxon>Arthropoda</taxon>
        <taxon>Chelicerata</taxon>
        <taxon>Arachnida</taxon>
        <taxon>Araneae</taxon>
        <taxon>Araneomorphae</taxon>
        <taxon>Entelegynae</taxon>
        <taxon>Araneoidea</taxon>
        <taxon>Nephilidae</taxon>
        <taxon>Trichonephila</taxon>
    </lineage>
</organism>
<evidence type="ECO:0000313" key="2">
    <source>
        <dbReference type="EMBL" id="GFX96605.1"/>
    </source>
</evidence>
<dbReference type="EMBL" id="BMAU01021193">
    <property type="protein sequence ID" value="GFX96605.1"/>
    <property type="molecule type" value="Genomic_DNA"/>
</dbReference>
<evidence type="ECO:0000313" key="3">
    <source>
        <dbReference type="Proteomes" id="UP000887159"/>
    </source>
</evidence>
<comment type="caution">
    <text evidence="2">The sequence shown here is derived from an EMBL/GenBank/DDBJ whole genome shotgun (WGS) entry which is preliminary data.</text>
</comment>
<feature type="region of interest" description="Disordered" evidence="1">
    <location>
        <begin position="69"/>
        <end position="90"/>
    </location>
</feature>
<protein>
    <submittedName>
        <fullName evidence="2">Uncharacterized protein</fullName>
    </submittedName>
</protein>
<feature type="compositionally biased region" description="Polar residues" evidence="1">
    <location>
        <begin position="79"/>
        <end position="90"/>
    </location>
</feature>
<sequence length="90" mass="10595">MFDGLVVFEVDRWHGLFYTTRITNEGMIRSEYLPFRTQVLYQPRQNDRHHVMFGTSLCIYHSVTLSSDITPTSDDHWKNNTPPCSRTLSE</sequence>
<proteinExistence type="predicted"/>
<reference evidence="2" key="1">
    <citation type="submission" date="2020-08" db="EMBL/GenBank/DDBJ databases">
        <title>Multicomponent nature underlies the extraordinary mechanical properties of spider dragline silk.</title>
        <authorList>
            <person name="Kono N."/>
            <person name="Nakamura H."/>
            <person name="Mori M."/>
            <person name="Yoshida Y."/>
            <person name="Ohtoshi R."/>
            <person name="Malay A.D."/>
            <person name="Moran D.A.P."/>
            <person name="Tomita M."/>
            <person name="Numata K."/>
            <person name="Arakawa K."/>
        </authorList>
    </citation>
    <scope>NUCLEOTIDE SEQUENCE</scope>
</reference>
<accession>A0A8X6RLA2</accession>
<dbReference type="Proteomes" id="UP000887159">
    <property type="component" value="Unassembled WGS sequence"/>
</dbReference>